<proteinExistence type="predicted"/>
<gene>
    <name evidence="1" type="ORF">Tci_032864</name>
</gene>
<sequence>MSKLDRFLISDNLMCSCPRISSTSLDRFLSDHRPISMREAHYDYGPIPFKFFHYWFELDGFGKLVEQSWLEANVNDQNSYSKFMNKLKYLKEKIRIWARLHKESLNSRKSILKAELVDFNRVIDKGEGSDADVHQRQEVVRLIQEVKKVDDMEVAQKAKIKWSIEGDENSKYYHGMLNKKRGRLTIRETY</sequence>
<name>A0A6L2LGE7_TANCI</name>
<keyword evidence="1" id="KW-0695">RNA-directed DNA polymerase</keyword>
<dbReference type="PANTHER" id="PTHR33710">
    <property type="entry name" value="BNAC02G09200D PROTEIN"/>
    <property type="match status" value="1"/>
</dbReference>
<comment type="caution">
    <text evidence="1">The sequence shown here is derived from an EMBL/GenBank/DDBJ whole genome shotgun (WGS) entry which is preliminary data.</text>
</comment>
<reference evidence="1" key="1">
    <citation type="journal article" date="2019" name="Sci. Rep.">
        <title>Draft genome of Tanacetum cinerariifolium, the natural source of mosquito coil.</title>
        <authorList>
            <person name="Yamashiro T."/>
            <person name="Shiraishi A."/>
            <person name="Satake H."/>
            <person name="Nakayama K."/>
        </authorList>
    </citation>
    <scope>NUCLEOTIDE SEQUENCE</scope>
</reference>
<keyword evidence="1" id="KW-0808">Transferase</keyword>
<keyword evidence="1" id="KW-0548">Nucleotidyltransferase</keyword>
<organism evidence="1">
    <name type="scientific">Tanacetum cinerariifolium</name>
    <name type="common">Dalmatian daisy</name>
    <name type="synonym">Chrysanthemum cinerariifolium</name>
    <dbReference type="NCBI Taxonomy" id="118510"/>
    <lineage>
        <taxon>Eukaryota</taxon>
        <taxon>Viridiplantae</taxon>
        <taxon>Streptophyta</taxon>
        <taxon>Embryophyta</taxon>
        <taxon>Tracheophyta</taxon>
        <taxon>Spermatophyta</taxon>
        <taxon>Magnoliopsida</taxon>
        <taxon>eudicotyledons</taxon>
        <taxon>Gunneridae</taxon>
        <taxon>Pentapetalae</taxon>
        <taxon>asterids</taxon>
        <taxon>campanulids</taxon>
        <taxon>Asterales</taxon>
        <taxon>Asteraceae</taxon>
        <taxon>Asteroideae</taxon>
        <taxon>Anthemideae</taxon>
        <taxon>Anthemidinae</taxon>
        <taxon>Tanacetum</taxon>
    </lineage>
</organism>
<protein>
    <submittedName>
        <fullName evidence="1">RNA-directed DNA polymerase, eukaryota, reverse transcriptase zinc-binding domain protein</fullName>
    </submittedName>
</protein>
<dbReference type="EMBL" id="BKCJ010004411">
    <property type="protein sequence ID" value="GEU60886.1"/>
    <property type="molecule type" value="Genomic_DNA"/>
</dbReference>
<dbReference type="AlphaFoldDB" id="A0A6L2LGE7"/>
<dbReference type="PANTHER" id="PTHR33710:SF64">
    <property type="entry name" value="ENDONUCLEASE_EXONUCLEASE_PHOSPHATASE DOMAIN-CONTAINING PROTEIN"/>
    <property type="match status" value="1"/>
</dbReference>
<dbReference type="GO" id="GO:0003964">
    <property type="term" value="F:RNA-directed DNA polymerase activity"/>
    <property type="evidence" value="ECO:0007669"/>
    <property type="project" value="UniProtKB-KW"/>
</dbReference>
<accession>A0A6L2LGE7</accession>
<evidence type="ECO:0000313" key="1">
    <source>
        <dbReference type="EMBL" id="GEU60886.1"/>
    </source>
</evidence>